<reference evidence="2 3" key="1">
    <citation type="submission" date="2020-08" db="EMBL/GenBank/DDBJ databases">
        <title>Genomic Encyclopedia of Type Strains, Phase IV (KMG-IV): sequencing the most valuable type-strain genomes for metagenomic binning, comparative biology and taxonomic classification.</title>
        <authorList>
            <person name="Goeker M."/>
        </authorList>
    </citation>
    <scope>NUCLEOTIDE SEQUENCE [LARGE SCALE GENOMIC DNA]</scope>
    <source>
        <strain evidence="2 3">DSM 101730</strain>
    </source>
</reference>
<dbReference type="InterPro" id="IPR029058">
    <property type="entry name" value="AB_hydrolase_fold"/>
</dbReference>
<feature type="domain" description="AB hydrolase-1" evidence="1">
    <location>
        <begin position="120"/>
        <end position="392"/>
    </location>
</feature>
<dbReference type="GO" id="GO:0016746">
    <property type="term" value="F:acyltransferase activity"/>
    <property type="evidence" value="ECO:0007669"/>
    <property type="project" value="UniProtKB-KW"/>
</dbReference>
<dbReference type="PANTHER" id="PTHR36837:SF4">
    <property type="entry name" value="BLR0908 PROTEIN"/>
    <property type="match status" value="1"/>
</dbReference>
<name>A0A840SKC6_9RHOB</name>
<dbReference type="RefSeq" id="WP_184152768.1">
    <property type="nucleotide sequence ID" value="NZ_JACHFM010000004.1"/>
</dbReference>
<dbReference type="SUPFAM" id="SSF53474">
    <property type="entry name" value="alpha/beta-Hydrolases"/>
    <property type="match status" value="1"/>
</dbReference>
<protein>
    <submittedName>
        <fullName evidence="2">Polyhydroxyalkanoate synthase</fullName>
        <ecNumber evidence="2">2.3.1.-</ecNumber>
    </submittedName>
</protein>
<proteinExistence type="predicted"/>
<dbReference type="AlphaFoldDB" id="A0A840SKC6"/>
<keyword evidence="3" id="KW-1185">Reference proteome</keyword>
<comment type="caution">
    <text evidence="2">The sequence shown here is derived from an EMBL/GenBank/DDBJ whole genome shotgun (WGS) entry which is preliminary data.</text>
</comment>
<keyword evidence="2" id="KW-0012">Acyltransferase</keyword>
<gene>
    <name evidence="2" type="ORF">HNP73_003533</name>
</gene>
<dbReference type="Proteomes" id="UP000549457">
    <property type="component" value="Unassembled WGS sequence"/>
</dbReference>
<sequence>MRGEIAPHRVGEPSPLIFHLTVALSAYGQALAMAPRADSPDFPWLPALAPDRETVAGLDQTEITAEVAARLQAMMTGIETWQRHPYRRSLDEAPAIWSDGCTRLRDFGAVPGATRPDGPPVLVVPSLINRPYILDLLKGRSLLRWLAAQGFRPLLVDWGEPGPEEVGFSLDTYGERRLVPALAAARALAGRPVPVIGYCMGGTLAVGLAARVPEDVAALVTIGAPWNFARGIGIAGALRTLIRSRGAERFEQLLKSMGAAFGLVPVTFLQSLFALVNPMQAAMKFQKLARLDPASPAAELFVALEDWLADGVPMPAAAASDLLVGWQIRNLTGSEDWRFLGQRVVPSEIRAPTLVVCGESDSIAPPSLARPLASVLPHAAIRVARTGHVGMIIGSEARTAVWRPLGDFLRTYGS</sequence>
<dbReference type="EMBL" id="JACHFM010000004">
    <property type="protein sequence ID" value="MBB5223579.1"/>
    <property type="molecule type" value="Genomic_DNA"/>
</dbReference>
<accession>A0A840SKC6</accession>
<evidence type="ECO:0000313" key="2">
    <source>
        <dbReference type="EMBL" id="MBB5223579.1"/>
    </source>
</evidence>
<dbReference type="InterPro" id="IPR051321">
    <property type="entry name" value="PHA/PHB_synthase"/>
</dbReference>
<evidence type="ECO:0000313" key="3">
    <source>
        <dbReference type="Proteomes" id="UP000549457"/>
    </source>
</evidence>
<organism evidence="2 3">
    <name type="scientific">Amaricoccus macauensis</name>
    <dbReference type="NCBI Taxonomy" id="57001"/>
    <lineage>
        <taxon>Bacteria</taxon>
        <taxon>Pseudomonadati</taxon>
        <taxon>Pseudomonadota</taxon>
        <taxon>Alphaproteobacteria</taxon>
        <taxon>Rhodobacterales</taxon>
        <taxon>Paracoccaceae</taxon>
        <taxon>Amaricoccus</taxon>
    </lineage>
</organism>
<evidence type="ECO:0000259" key="1">
    <source>
        <dbReference type="Pfam" id="PF00561"/>
    </source>
</evidence>
<dbReference type="InterPro" id="IPR000073">
    <property type="entry name" value="AB_hydrolase_1"/>
</dbReference>
<dbReference type="EC" id="2.3.1.-" evidence="2"/>
<keyword evidence="2" id="KW-0808">Transferase</keyword>
<dbReference type="PANTHER" id="PTHR36837">
    <property type="entry name" value="POLY(3-HYDROXYALKANOATE) POLYMERASE SUBUNIT PHAC"/>
    <property type="match status" value="1"/>
</dbReference>
<dbReference type="Pfam" id="PF00561">
    <property type="entry name" value="Abhydrolase_1"/>
    <property type="match status" value="1"/>
</dbReference>
<dbReference type="Gene3D" id="3.40.50.1820">
    <property type="entry name" value="alpha/beta hydrolase"/>
    <property type="match status" value="1"/>
</dbReference>